<keyword evidence="2" id="KW-1185">Reference proteome</keyword>
<dbReference type="RefSeq" id="WP_343996130.1">
    <property type="nucleotide sequence ID" value="NZ_BAAALG010000013.1"/>
</dbReference>
<sequence>MYNSGSPRADAEADFLRARRQQVLSSIAGRFRATDDLTSLLSFDEVVTALGYRGEKRLGRLVIPLERVVGTVDKTRDFDRAFRPTSGRARSRWERISQALRRGEEVPPIDVYKLGDLYFVRDGHHRVSVAKSLGLDLIEADVTEIRTEISPQGISVRGDLDRRHWRRIFLDRVPLPPAAAAEFDVADPHSYHRLAELVEAWSARRMHAEQHYLNRTECAELWYGEEYLPVRALIEDAGLGRADELPADTYLRVAAERYELTREHTWDVDVLDELARRGRRRG</sequence>
<dbReference type="InterPro" id="IPR036086">
    <property type="entry name" value="ParB/Sulfiredoxin_sf"/>
</dbReference>
<gene>
    <name evidence="1" type="ORF">GCM10009668_34750</name>
</gene>
<accession>A0ABN1U013</accession>
<reference evidence="1 2" key="1">
    <citation type="journal article" date="2019" name="Int. J. Syst. Evol. Microbiol.">
        <title>The Global Catalogue of Microorganisms (GCM) 10K type strain sequencing project: providing services to taxonomists for standard genome sequencing and annotation.</title>
        <authorList>
            <consortium name="The Broad Institute Genomics Platform"/>
            <consortium name="The Broad Institute Genome Sequencing Center for Infectious Disease"/>
            <person name="Wu L."/>
            <person name="Ma J."/>
        </authorList>
    </citation>
    <scope>NUCLEOTIDE SEQUENCE [LARGE SCALE GENOMIC DNA]</scope>
    <source>
        <strain evidence="1 2">JCM 13008</strain>
    </source>
</reference>
<organism evidence="1 2">
    <name type="scientific">Nocardioides dubius</name>
    <dbReference type="NCBI Taxonomy" id="317019"/>
    <lineage>
        <taxon>Bacteria</taxon>
        <taxon>Bacillati</taxon>
        <taxon>Actinomycetota</taxon>
        <taxon>Actinomycetes</taxon>
        <taxon>Propionibacteriales</taxon>
        <taxon>Nocardioidaceae</taxon>
        <taxon>Nocardioides</taxon>
    </lineage>
</organism>
<evidence type="ECO:0000313" key="1">
    <source>
        <dbReference type="EMBL" id="GAA1110910.1"/>
    </source>
</evidence>
<proteinExistence type="predicted"/>
<dbReference type="EMBL" id="BAAALG010000013">
    <property type="protein sequence ID" value="GAA1110910.1"/>
    <property type="molecule type" value="Genomic_DNA"/>
</dbReference>
<dbReference type="Proteomes" id="UP001501581">
    <property type="component" value="Unassembled WGS sequence"/>
</dbReference>
<comment type="caution">
    <text evidence="1">The sequence shown here is derived from an EMBL/GenBank/DDBJ whole genome shotgun (WGS) entry which is preliminary data.</text>
</comment>
<name>A0ABN1U013_9ACTN</name>
<dbReference type="SUPFAM" id="SSF110849">
    <property type="entry name" value="ParB/Sulfiredoxin"/>
    <property type="match status" value="1"/>
</dbReference>
<protein>
    <submittedName>
        <fullName evidence="1">ParB N-terminal domain-containing protein</fullName>
    </submittedName>
</protein>
<evidence type="ECO:0000313" key="2">
    <source>
        <dbReference type="Proteomes" id="UP001501581"/>
    </source>
</evidence>